<evidence type="ECO:0000256" key="5">
    <source>
        <dbReference type="ARBA" id="ARBA00023098"/>
    </source>
</evidence>
<evidence type="ECO:0000256" key="2">
    <source>
        <dbReference type="ARBA" id="ARBA00022603"/>
    </source>
</evidence>
<dbReference type="GO" id="GO:0032259">
    <property type="term" value="P:methylation"/>
    <property type="evidence" value="ECO:0007669"/>
    <property type="project" value="UniProtKB-KW"/>
</dbReference>
<dbReference type="InterPro" id="IPR029063">
    <property type="entry name" value="SAM-dependent_MTases_sf"/>
</dbReference>
<dbReference type="PANTHER" id="PTHR43667:SF1">
    <property type="entry name" value="CYCLOPROPANE-FATTY-ACYL-PHOSPHOLIPID SYNTHASE"/>
    <property type="match status" value="1"/>
</dbReference>
<dbReference type="Pfam" id="PF02353">
    <property type="entry name" value="CMAS"/>
    <property type="match status" value="1"/>
</dbReference>
<evidence type="ECO:0000256" key="1">
    <source>
        <dbReference type="ARBA" id="ARBA00010815"/>
    </source>
</evidence>
<gene>
    <name evidence="7" type="ORF">SFMTTN_1769</name>
</gene>
<name>A0A401JEA4_9PROT</name>
<accession>A0A401JEA4</accession>
<evidence type="ECO:0000313" key="7">
    <source>
        <dbReference type="EMBL" id="GBL45957.1"/>
    </source>
</evidence>
<dbReference type="GO" id="GO:0008610">
    <property type="term" value="P:lipid biosynthetic process"/>
    <property type="evidence" value="ECO:0007669"/>
    <property type="project" value="InterPro"/>
</dbReference>
<evidence type="ECO:0000259" key="6">
    <source>
        <dbReference type="Pfam" id="PF25371"/>
    </source>
</evidence>
<keyword evidence="3" id="KW-0808">Transferase</keyword>
<keyword evidence="8" id="KW-1185">Reference proteome</keyword>
<dbReference type="EMBL" id="BGOW01000015">
    <property type="protein sequence ID" value="GBL45957.1"/>
    <property type="molecule type" value="Genomic_DNA"/>
</dbReference>
<dbReference type="RefSeq" id="WP_124704759.1">
    <property type="nucleotide sequence ID" value="NZ_BGOW01000015.1"/>
</dbReference>
<feature type="domain" description="DUF7884" evidence="6">
    <location>
        <begin position="19"/>
        <end position="80"/>
    </location>
</feature>
<dbReference type="PANTHER" id="PTHR43667">
    <property type="entry name" value="CYCLOPROPANE-FATTY-ACYL-PHOSPHOLIPID SYNTHASE"/>
    <property type="match status" value="1"/>
</dbReference>
<comment type="caution">
    <text evidence="7">The sequence shown here is derived from an EMBL/GenBank/DDBJ whole genome shotgun (WGS) entry which is preliminary data.</text>
</comment>
<dbReference type="InterPro" id="IPR050723">
    <property type="entry name" value="CFA/CMAS"/>
</dbReference>
<organism evidence="7 8">
    <name type="scientific">Sulfuriferula multivorans</name>
    <dbReference type="NCBI Taxonomy" id="1559896"/>
    <lineage>
        <taxon>Bacteria</taxon>
        <taxon>Pseudomonadati</taxon>
        <taxon>Pseudomonadota</taxon>
        <taxon>Betaproteobacteria</taxon>
        <taxon>Nitrosomonadales</taxon>
        <taxon>Sulfuricellaceae</taxon>
        <taxon>Sulfuriferula</taxon>
    </lineage>
</organism>
<dbReference type="SUPFAM" id="SSF53335">
    <property type="entry name" value="S-adenosyl-L-methionine-dependent methyltransferases"/>
    <property type="match status" value="1"/>
</dbReference>
<dbReference type="Pfam" id="PF25371">
    <property type="entry name" value="DUF7884"/>
    <property type="match status" value="1"/>
</dbReference>
<dbReference type="Gene3D" id="3.40.50.150">
    <property type="entry name" value="Vaccinia Virus protein VP39"/>
    <property type="match status" value="1"/>
</dbReference>
<protein>
    <submittedName>
        <fullName evidence="7">Cyclopropane-fatty-acyl-phospholipid synthase</fullName>
    </submittedName>
</protein>
<reference evidence="7 8" key="1">
    <citation type="journal article" date="2019" name="Front. Microbiol.">
        <title>Genomes of Neutrophilic Sulfur-Oxidizing Chemolithoautotrophs Representing 9 Proteobacterial Species From 8 Genera.</title>
        <authorList>
            <person name="Watanabe T."/>
            <person name="Kojima H."/>
            <person name="Umezawa K."/>
            <person name="Hori C."/>
            <person name="Takasuka T.E."/>
            <person name="Kato Y."/>
            <person name="Fukui M."/>
        </authorList>
    </citation>
    <scope>NUCLEOTIDE SEQUENCE [LARGE SCALE GENOMIC DNA]</scope>
    <source>
        <strain evidence="7 8">TTN</strain>
    </source>
</reference>
<keyword evidence="2" id="KW-0489">Methyltransferase</keyword>
<dbReference type="GO" id="GO:0008168">
    <property type="term" value="F:methyltransferase activity"/>
    <property type="evidence" value="ECO:0007669"/>
    <property type="project" value="UniProtKB-KW"/>
</dbReference>
<dbReference type="InterPro" id="IPR003333">
    <property type="entry name" value="CMAS"/>
</dbReference>
<proteinExistence type="inferred from homology"/>
<sequence>MLDNMMINRFKSGLGGQPLPLSIRFWNGEILRLGERDSVRLSLNSSRAAASLSQPTLGKFARCYVEGEIDLEGDIHEILNLGERLCAEGECLAQDKKGSHAWKWWRHTHTRDRKNISYHYDVSNDFYALWLDQKRVYSCAYFRHPDDTLEAAQEAKLDHICKKLMLQPGESLLDIGCGWGGLVLWAAQHYGVHAVGITLSQNQHDYVQEQIKASGLEGKVEVRLMDYRDVPPDTQFDKIASVGMFEHVGRGNLDTYFDKIFSLLKPGGLVMNHGITAAGLDTSGLGNGISEFIDDYVFPGGELVHAARVIESLARSGLECLDAENLRPHYARTLWQWVHRLEQCSDEARRLIGERKYRIWRIYMAGSAHAFDRGWMALFQVLAGKPHANGSLSYPFTRDHVYA</sequence>
<keyword evidence="5" id="KW-0443">Lipid metabolism</keyword>
<dbReference type="OrthoDB" id="9782855at2"/>
<dbReference type="CDD" id="cd02440">
    <property type="entry name" value="AdoMet_MTases"/>
    <property type="match status" value="1"/>
</dbReference>
<dbReference type="InterPro" id="IPR057206">
    <property type="entry name" value="DUF7884"/>
</dbReference>
<dbReference type="PIRSF" id="PIRSF003085">
    <property type="entry name" value="CMAS"/>
    <property type="match status" value="1"/>
</dbReference>
<dbReference type="AlphaFoldDB" id="A0A401JEA4"/>
<keyword evidence="4" id="KW-0949">S-adenosyl-L-methionine</keyword>
<dbReference type="Proteomes" id="UP000286806">
    <property type="component" value="Unassembled WGS sequence"/>
</dbReference>
<evidence type="ECO:0000256" key="4">
    <source>
        <dbReference type="ARBA" id="ARBA00022691"/>
    </source>
</evidence>
<evidence type="ECO:0000313" key="8">
    <source>
        <dbReference type="Proteomes" id="UP000286806"/>
    </source>
</evidence>
<comment type="similarity">
    <text evidence="1">Belongs to the CFA/CMAS family.</text>
</comment>
<evidence type="ECO:0000256" key="3">
    <source>
        <dbReference type="ARBA" id="ARBA00022679"/>
    </source>
</evidence>